<sequence length="225" mass="23465">MKGGALAIAVVSASCFGFSGSMAKLVGMSGLTPLQAVWVRMAGAALVLIAVLAVFRPRSLRIPKGRGRFFAAYALIAVAGVQALFFLAITRLPVGVVLLLEYASPVLVVCWVRFVRRVRLPRSAYAGAVVVLAGLGVVVEVWRGMSLDGIGLLLGLIASACCAGYFLMSDGYGDDVDPLGLIAWGMAGAALVLTPLSQAWNIPWEAFGTTVTVNGRDIPVLAATL</sequence>
<keyword evidence="2" id="KW-1133">Transmembrane helix</keyword>
<evidence type="ECO:0000313" key="5">
    <source>
        <dbReference type="Proteomes" id="UP001596004"/>
    </source>
</evidence>
<dbReference type="RefSeq" id="WP_380841295.1">
    <property type="nucleotide sequence ID" value="NZ_JBHSFP010000010.1"/>
</dbReference>
<dbReference type="PROSITE" id="PS51257">
    <property type="entry name" value="PROKAR_LIPOPROTEIN"/>
    <property type="match status" value="1"/>
</dbReference>
<feature type="transmembrane region" description="Helical" evidence="2">
    <location>
        <begin position="149"/>
        <end position="167"/>
    </location>
</feature>
<feature type="transmembrane region" description="Helical" evidence="2">
    <location>
        <begin position="124"/>
        <end position="143"/>
    </location>
</feature>
<comment type="similarity">
    <text evidence="1">Belongs to the EamA transporter family.</text>
</comment>
<reference evidence="5" key="1">
    <citation type="journal article" date="2019" name="Int. J. Syst. Evol. Microbiol.">
        <title>The Global Catalogue of Microorganisms (GCM) 10K type strain sequencing project: providing services to taxonomists for standard genome sequencing and annotation.</title>
        <authorList>
            <consortium name="The Broad Institute Genomics Platform"/>
            <consortium name="The Broad Institute Genome Sequencing Center for Infectious Disease"/>
            <person name="Wu L."/>
            <person name="Ma J."/>
        </authorList>
    </citation>
    <scope>NUCLEOTIDE SEQUENCE [LARGE SCALE GENOMIC DNA]</scope>
    <source>
        <strain evidence="5">CGMCC 4.7132</strain>
    </source>
</reference>
<gene>
    <name evidence="4" type="ORF">ACFO60_16985</name>
</gene>
<dbReference type="Proteomes" id="UP001596004">
    <property type="component" value="Unassembled WGS sequence"/>
</dbReference>
<proteinExistence type="inferred from homology"/>
<dbReference type="EMBL" id="JBHSFP010000010">
    <property type="protein sequence ID" value="MFC4532470.1"/>
    <property type="molecule type" value="Genomic_DNA"/>
</dbReference>
<dbReference type="PANTHER" id="PTHR22911:SF79">
    <property type="entry name" value="MOBA-LIKE NTP TRANSFERASE DOMAIN-CONTAINING PROTEIN"/>
    <property type="match status" value="1"/>
</dbReference>
<feature type="transmembrane region" description="Helical" evidence="2">
    <location>
        <begin position="33"/>
        <end position="55"/>
    </location>
</feature>
<evidence type="ECO:0000256" key="2">
    <source>
        <dbReference type="SAM" id="Phobius"/>
    </source>
</evidence>
<evidence type="ECO:0000313" key="4">
    <source>
        <dbReference type="EMBL" id="MFC4532470.1"/>
    </source>
</evidence>
<dbReference type="PANTHER" id="PTHR22911">
    <property type="entry name" value="ACYL-MALONYL CONDENSING ENZYME-RELATED"/>
    <property type="match status" value="1"/>
</dbReference>
<feature type="domain" description="EamA" evidence="3">
    <location>
        <begin position="6"/>
        <end position="138"/>
    </location>
</feature>
<accession>A0ABV9CID0</accession>
<feature type="transmembrane region" description="Helical" evidence="2">
    <location>
        <begin position="67"/>
        <end position="88"/>
    </location>
</feature>
<keyword evidence="2" id="KW-0472">Membrane</keyword>
<feature type="transmembrane region" description="Helical" evidence="2">
    <location>
        <begin position="179"/>
        <end position="200"/>
    </location>
</feature>
<evidence type="ECO:0000259" key="3">
    <source>
        <dbReference type="Pfam" id="PF00892"/>
    </source>
</evidence>
<evidence type="ECO:0000256" key="1">
    <source>
        <dbReference type="ARBA" id="ARBA00007362"/>
    </source>
</evidence>
<name>A0ABV9CID0_9ACTN</name>
<organism evidence="4 5">
    <name type="scientific">Sphaerisporangium dianthi</name>
    <dbReference type="NCBI Taxonomy" id="1436120"/>
    <lineage>
        <taxon>Bacteria</taxon>
        <taxon>Bacillati</taxon>
        <taxon>Actinomycetota</taxon>
        <taxon>Actinomycetes</taxon>
        <taxon>Streptosporangiales</taxon>
        <taxon>Streptosporangiaceae</taxon>
        <taxon>Sphaerisporangium</taxon>
    </lineage>
</organism>
<keyword evidence="5" id="KW-1185">Reference proteome</keyword>
<dbReference type="SUPFAM" id="SSF103481">
    <property type="entry name" value="Multidrug resistance efflux transporter EmrE"/>
    <property type="match status" value="1"/>
</dbReference>
<dbReference type="InterPro" id="IPR000620">
    <property type="entry name" value="EamA_dom"/>
</dbReference>
<keyword evidence="2" id="KW-0812">Transmembrane</keyword>
<dbReference type="Pfam" id="PF00892">
    <property type="entry name" value="EamA"/>
    <property type="match status" value="1"/>
</dbReference>
<feature type="transmembrane region" description="Helical" evidence="2">
    <location>
        <begin position="94"/>
        <end position="112"/>
    </location>
</feature>
<comment type="caution">
    <text evidence="4">The sequence shown here is derived from an EMBL/GenBank/DDBJ whole genome shotgun (WGS) entry which is preliminary data.</text>
</comment>
<protein>
    <submittedName>
        <fullName evidence="4">EamA family transporter</fullName>
    </submittedName>
</protein>
<dbReference type="InterPro" id="IPR037185">
    <property type="entry name" value="EmrE-like"/>
</dbReference>